<name>A0AC34PZ49_9BILA</name>
<reference evidence="2" key="1">
    <citation type="submission" date="2022-11" db="UniProtKB">
        <authorList>
            <consortium name="WormBaseParasite"/>
        </authorList>
    </citation>
    <scope>IDENTIFICATION</scope>
</reference>
<proteinExistence type="predicted"/>
<accession>A0AC34PZ49</accession>
<organism evidence="1 2">
    <name type="scientific">Panagrolaimus sp. JU765</name>
    <dbReference type="NCBI Taxonomy" id="591449"/>
    <lineage>
        <taxon>Eukaryota</taxon>
        <taxon>Metazoa</taxon>
        <taxon>Ecdysozoa</taxon>
        <taxon>Nematoda</taxon>
        <taxon>Chromadorea</taxon>
        <taxon>Rhabditida</taxon>
        <taxon>Tylenchina</taxon>
        <taxon>Panagrolaimomorpha</taxon>
        <taxon>Panagrolaimoidea</taxon>
        <taxon>Panagrolaimidae</taxon>
        <taxon>Panagrolaimus</taxon>
    </lineage>
</organism>
<protein>
    <submittedName>
        <fullName evidence="2">Tim44-like domain-containing protein</fullName>
    </submittedName>
</protein>
<evidence type="ECO:0000313" key="2">
    <source>
        <dbReference type="WBParaSite" id="JU765_v2.g11416.t2"/>
    </source>
</evidence>
<dbReference type="WBParaSite" id="JU765_v2.g11416.t2">
    <property type="protein sequence ID" value="JU765_v2.g11416.t2"/>
    <property type="gene ID" value="JU765_v2.g11416"/>
</dbReference>
<sequence>MRTIRAASKLSKLAALSGQHGFQRAAVFSQMNVQSPSIRYYSAESPKSKNFLSNFVDTLKEEMQKNKELQEHRKILDQRLRELNESDALKEARQKFDKVEKETAQSTEVIMHRVQEFRDHIDKMVTEIQKTEAGKKLSIAGQEALKQAKVAAELIEKTAQEIGNTQVYQQVSSAAKQIDSIAGVTMYSRPQELKMRSSGYSTSAFSDRVIEPNTEASDIELHKESKWYQGWKAFSEDNSYYNKLLDWKIRYDESDHLAVRMIQLKMRSSGYSTSAFSDRVVEPNTEASDIELHKESKWYQGWKKFSEDNSYYNKLLDWKIRYDESDHLAVRMIRGITEKVTSAFSGSNELSEVLTEIAKVDPSFDKVEWLKFCEKEVIPNILEAFIRGDLKVLEDWCHERAFVMLSTVVKEYQKSHFSTADCKIIDISKVEMVTGKMMEQGPVLVITFQVYMVNVVKNADGKVIQGNSNKPVKVQHVWVMCRDMEEYNPATAWKLLELHMQEAALAI</sequence>
<evidence type="ECO:0000313" key="1">
    <source>
        <dbReference type="Proteomes" id="UP000887576"/>
    </source>
</evidence>
<dbReference type="Proteomes" id="UP000887576">
    <property type="component" value="Unplaced"/>
</dbReference>